<reference evidence="5" key="1">
    <citation type="journal article" date="2019" name="Int. J. Syst. Evol. Microbiol.">
        <title>The Global Catalogue of Microorganisms (GCM) 10K type strain sequencing project: providing services to taxonomists for standard genome sequencing and annotation.</title>
        <authorList>
            <consortium name="The Broad Institute Genomics Platform"/>
            <consortium name="The Broad Institute Genome Sequencing Center for Infectious Disease"/>
            <person name="Wu L."/>
            <person name="Ma J."/>
        </authorList>
    </citation>
    <scope>NUCLEOTIDE SEQUENCE [LARGE SCALE GENOMIC DNA]</scope>
    <source>
        <strain evidence="5">CGMCC 4.7641</strain>
    </source>
</reference>
<dbReference type="InterPro" id="IPR036388">
    <property type="entry name" value="WH-like_DNA-bd_sf"/>
</dbReference>
<dbReference type="PROSITE" id="PS50043">
    <property type="entry name" value="HTH_LUXR_2"/>
    <property type="match status" value="1"/>
</dbReference>
<dbReference type="SUPFAM" id="SSF46894">
    <property type="entry name" value="C-terminal effector domain of the bipartite response regulators"/>
    <property type="match status" value="1"/>
</dbReference>
<dbReference type="Gene3D" id="1.10.10.10">
    <property type="entry name" value="Winged helix-like DNA-binding domain superfamily/Winged helix DNA-binding domain"/>
    <property type="match status" value="1"/>
</dbReference>
<keyword evidence="5" id="KW-1185">Reference proteome</keyword>
<dbReference type="Pfam" id="PF00196">
    <property type="entry name" value="GerE"/>
    <property type="match status" value="1"/>
</dbReference>
<dbReference type="Gene3D" id="1.25.40.10">
    <property type="entry name" value="Tetratricopeptide repeat domain"/>
    <property type="match status" value="1"/>
</dbReference>
<dbReference type="CDD" id="cd06170">
    <property type="entry name" value="LuxR_C_like"/>
    <property type="match status" value="1"/>
</dbReference>
<evidence type="ECO:0000256" key="2">
    <source>
        <dbReference type="ARBA" id="ARBA00022840"/>
    </source>
</evidence>
<evidence type="ECO:0000313" key="4">
    <source>
        <dbReference type="EMBL" id="MFD2467569.1"/>
    </source>
</evidence>
<dbReference type="EMBL" id="JBHUKS010000005">
    <property type="protein sequence ID" value="MFD2467569.1"/>
    <property type="molecule type" value="Genomic_DNA"/>
</dbReference>
<keyword evidence="1" id="KW-0547">Nucleotide-binding</keyword>
<dbReference type="RefSeq" id="WP_378302402.1">
    <property type="nucleotide sequence ID" value="NZ_JBHUKS010000005.1"/>
</dbReference>
<evidence type="ECO:0000259" key="3">
    <source>
        <dbReference type="PROSITE" id="PS50043"/>
    </source>
</evidence>
<dbReference type="InterPro" id="IPR011990">
    <property type="entry name" value="TPR-like_helical_dom_sf"/>
</dbReference>
<dbReference type="InterPro" id="IPR027417">
    <property type="entry name" value="P-loop_NTPase"/>
</dbReference>
<dbReference type="PRINTS" id="PR00038">
    <property type="entry name" value="HTHLUXR"/>
</dbReference>
<dbReference type="SMART" id="SM00421">
    <property type="entry name" value="HTH_LUXR"/>
    <property type="match status" value="1"/>
</dbReference>
<sequence>MVEKEFVGRSAELAACLDRAAAVTVVEGRPGIGKTRLLAEVARRAADPVCAVPAAEPGGEGPLGFARRLAAAVGTETREALVVVDDAQWADEPSLRLLMSLVARPGSDRRLVLSVRDGQQQPALARLLRAERVPARYVPLPAFTDDEVARLLPGHDEAERARIAAAAEHVPLYLLLLADLPPHEWPGPDGGTTAEDRPMLPAERVLFAEVSALPEPERLVAQAAACGGAAIDADLVQAMTVLPRAEVGLAIERLLYRGVLAGGAAGLRFRHPLVRAAAGRLAGRGWAAGAHRRAAEYLRELDAPLTLRAYHLEKSLYRHDLVAVGELASAGEEVLGTDPAAGARWLGAAVANLPERMRGGHEHCRLSVLRAEALLTSGRPAEARALLAALPDSPRVLALLSRCEHALGRTRRARVIAEAAIAASGKADARAQLELAHLELLDGDTVGAQERLRRTAADPSAGPAVQAAIAALAAIGLACAGRIAEARHAQQAAADGFDLLDDSQARSVLDTVPALCWASCFLDDDRRALALLDRALHLGAAGLRHGLPFLYSARGYVLWKLGRLAEAAEAAAEAEAAATRFGHHDVVPMAAAIRLRVLLATGDRTAAEQQWRTVEKLPRPTVEWWRRTVEHILAEAGFELGMFPGAVEQPVRRTANPLLVARLAQDCRVALAEGRHAEARRCAAEAQERAAVTGLNSDLGIALLARATVLAADNDLAAALTDATAAAVAFGRAAMVLHRGRAVLLVAEVLGRQGNFDAATQRIGEAREVFHSAGAGALLREATKVQRRLAGQRKLQSPSGGRALSRRERQVAEMVVRGLTTKEIAAELFLSPRTVDAHVARVLNKLDLTTRAGIARRLIG</sequence>
<keyword evidence="2" id="KW-0067">ATP-binding</keyword>
<name>A0ABW5H4A3_9PSEU</name>
<evidence type="ECO:0000256" key="1">
    <source>
        <dbReference type="ARBA" id="ARBA00022741"/>
    </source>
</evidence>
<protein>
    <submittedName>
        <fullName evidence="4">LuxR C-terminal-related transcriptional regulator</fullName>
    </submittedName>
</protein>
<organism evidence="4 5">
    <name type="scientific">Amycolatopsis silviterrae</name>
    <dbReference type="NCBI Taxonomy" id="1656914"/>
    <lineage>
        <taxon>Bacteria</taxon>
        <taxon>Bacillati</taxon>
        <taxon>Actinomycetota</taxon>
        <taxon>Actinomycetes</taxon>
        <taxon>Pseudonocardiales</taxon>
        <taxon>Pseudonocardiaceae</taxon>
        <taxon>Amycolatopsis</taxon>
    </lineage>
</organism>
<evidence type="ECO:0000313" key="5">
    <source>
        <dbReference type="Proteomes" id="UP001597483"/>
    </source>
</evidence>
<dbReference type="PANTHER" id="PTHR16305:SF35">
    <property type="entry name" value="TRANSCRIPTIONAL ACTIVATOR DOMAIN"/>
    <property type="match status" value="1"/>
</dbReference>
<dbReference type="SUPFAM" id="SSF48452">
    <property type="entry name" value="TPR-like"/>
    <property type="match status" value="2"/>
</dbReference>
<dbReference type="PANTHER" id="PTHR16305">
    <property type="entry name" value="TESTICULAR SOLUBLE ADENYLYL CYCLASE"/>
    <property type="match status" value="1"/>
</dbReference>
<gene>
    <name evidence="4" type="ORF">ACFSVL_09210</name>
</gene>
<dbReference type="PROSITE" id="PS00622">
    <property type="entry name" value="HTH_LUXR_1"/>
    <property type="match status" value="1"/>
</dbReference>
<dbReference type="InterPro" id="IPR000792">
    <property type="entry name" value="Tscrpt_reg_LuxR_C"/>
</dbReference>
<dbReference type="SUPFAM" id="SSF52540">
    <property type="entry name" value="P-loop containing nucleoside triphosphate hydrolases"/>
    <property type="match status" value="1"/>
</dbReference>
<dbReference type="Proteomes" id="UP001597483">
    <property type="component" value="Unassembled WGS sequence"/>
</dbReference>
<comment type="caution">
    <text evidence="4">The sequence shown here is derived from an EMBL/GenBank/DDBJ whole genome shotgun (WGS) entry which is preliminary data.</text>
</comment>
<feature type="domain" description="HTH luxR-type" evidence="3">
    <location>
        <begin position="797"/>
        <end position="860"/>
    </location>
</feature>
<proteinExistence type="predicted"/>
<dbReference type="InterPro" id="IPR016032">
    <property type="entry name" value="Sig_transdc_resp-reg_C-effctor"/>
</dbReference>
<accession>A0ABW5H4A3</accession>